<dbReference type="InterPro" id="IPR057414">
    <property type="entry name" value="Zf-C3HC4_IRF-2BP1_2"/>
</dbReference>
<feature type="compositionally biased region" description="Basic and acidic residues" evidence="10">
    <location>
        <begin position="726"/>
        <end position="738"/>
    </location>
</feature>
<feature type="compositionally biased region" description="Polar residues" evidence="10">
    <location>
        <begin position="2101"/>
        <end position="2127"/>
    </location>
</feature>
<keyword evidence="13" id="KW-1185">Reference proteome</keyword>
<feature type="compositionally biased region" description="Acidic residues" evidence="10">
    <location>
        <begin position="248"/>
        <end position="283"/>
    </location>
</feature>
<dbReference type="InterPro" id="IPR051232">
    <property type="entry name" value="ARID/SWI1_ChromRemod"/>
</dbReference>
<comment type="subcellular location">
    <subcellularLocation>
        <location evidence="1">Nucleus</location>
    </subcellularLocation>
</comment>
<dbReference type="SUPFAM" id="SSF46774">
    <property type="entry name" value="ARID-like"/>
    <property type="match status" value="1"/>
</dbReference>
<dbReference type="PANTHER" id="PTHR13964">
    <property type="entry name" value="RBP-RELATED"/>
    <property type="match status" value="1"/>
</dbReference>
<dbReference type="InterPro" id="IPR058682">
    <property type="entry name" value="IRF-2BP1/2-like_M"/>
</dbReference>
<feature type="compositionally biased region" description="Polar residues" evidence="10">
    <location>
        <begin position="1632"/>
        <end position="1663"/>
    </location>
</feature>
<feature type="compositionally biased region" description="Basic and acidic residues" evidence="10">
    <location>
        <begin position="881"/>
        <end position="901"/>
    </location>
</feature>
<dbReference type="CDD" id="cd16717">
    <property type="entry name" value="vRING-HC_IRF2BPL"/>
    <property type="match status" value="1"/>
</dbReference>
<evidence type="ECO:0000256" key="7">
    <source>
        <dbReference type="ARBA" id="ARBA00023163"/>
    </source>
</evidence>
<feature type="region of interest" description="Disordered" evidence="10">
    <location>
        <begin position="612"/>
        <end position="945"/>
    </location>
</feature>
<dbReference type="Pfam" id="PF25454">
    <property type="entry name" value="zf-C3HC4_IRF-2BP1_2"/>
    <property type="match status" value="1"/>
</dbReference>
<feature type="compositionally biased region" description="Polar residues" evidence="10">
    <location>
        <begin position="1732"/>
        <end position="1746"/>
    </location>
</feature>
<feature type="region of interest" description="Disordered" evidence="10">
    <location>
        <begin position="246"/>
        <end position="284"/>
    </location>
</feature>
<evidence type="ECO:0000256" key="10">
    <source>
        <dbReference type="SAM" id="MobiDB-lite"/>
    </source>
</evidence>
<evidence type="ECO:0000256" key="3">
    <source>
        <dbReference type="ARBA" id="ARBA00022491"/>
    </source>
</evidence>
<dbReference type="InterPro" id="IPR016197">
    <property type="entry name" value="Chromo-like_dom_sf"/>
</dbReference>
<feature type="compositionally biased region" description="Basic and acidic residues" evidence="10">
    <location>
        <begin position="776"/>
        <end position="789"/>
    </location>
</feature>
<sequence length="2220" mass="244289">MAPDRDCFFLRVCCSVSAVKTNRAGLPQIAIKMKVADEPAYLTVGTDVSAKYRGAFCEAKIKTVKRMVKVKVVLKGDSTSQVVQDDQVKGPLRVGSTVEVKIPEGGLSEAVISKLTDASWYTVEDEKESSSSEDDDDDRRRLNDDLLGKVACIQSGSDSDSCHYVLVISPSCNDDLTVKKDQCLVRSFADSKFHTVARKDVQEVSIDTLSKPEYSLKKGFEAAQLFLKARHVPGTWKVDLSEILESSSSDEDDVDEDGEGKEGEGEEEKEPEPEEPDDEPDPEERDHFLQQLYKFMEDRGTSINKPPVLGYKDLNLFKLFRLVHIHGGCDNIDSGSIWKQIYMDLGIPVLNSAASYNVKTAYKKYLYGFEEYCRSAQIQFRTVHHNEPRPDSQPEAQSVKAVKKESEDTDEMMQQVTAEPGTSEDKPAADADESDAESEKGRKDICSPRGRRRCTVTPVKVEMRESVKQEKLKEEKKKEETRVGGENSGEEQKEKSDGETPGKRRSRRLDESDKDTDDDEEQEDDDYEEEDGERSRLRDCDDREEDDGCEDSEHSLTGTKVKVKYGKGKTQKIYEANIRNTETDNGEILYLVHYYGWNVRYDEWVKADRIIWPGDKGGTKRKQKKKMKNKEDGEKEKEEDKAKLGIRRGRPPLKSTPPSTSRSLSKTPSSEGRSSSKNSRPSDASALPNGEGTPRRRTRRTSGMYDSDRGSNDSGNSSDDSECEESPEKKLEWTERTDPPPTAIQEAAEDLSEENTMPEPSETEPELPSSPQEMPNFKESESKPEEDASRLPVESDDGSPKPRAKKPRLREPGSETQTPATTNHTETEEPSTPLRPVKKSQETPHNSPAERLKLAETAGSDTDSATEDIWPPERSSAVKRKITEQRTPEKKIRLDRKEEPKTLSPVKTLLMENKPEPEKRAEVVQKPEEPPTPTLSSPSKDVEMKSEMPALTREVHLKVEPSCPELEDPTTATNEEMMPQIGPEALVCHEVDLDDPEEKEKPSGEELLKMMEEEKAQPEPQPLESSDHLPHVLVAVGPQRLFSPSSAPSPDESHSTKGESDATIEVDSVAESQEGLGENESTHSFDASASSSNSSISLQDRDGKDRGQKRLLDCNTGSSAKKQKRSQKRSSAVCKTEKNGAGHSSDSEDLSAMDSSNKLTPVKHSSLPKSQKLSRSPGLVSPNSKDMEKDKHKEKQSIPSPRTYKWSCQLTELDNMSSTERISFLQKKLQEIRKYYMSLKSEVASIDRRRKRLKKKEREVEMDSCCVSVINNTHLNDSASSSDAADVLIHSTRAALAASREEIQHNKVNISIRRLSDSEHVHSVYEKEIPPVNIPSAADTVGSDEQQAVGPSNQFADLFDKVKMFKFLPTLLMGEKQLLQRSERGNVCFHSIALMINHGHFAHMDISLSLRSQSAPLRRNVTVQVLGQDRSRTPRGQSDPAFPLGDPGTSASVAAVTAATIAATAPLMKAQSEMEAQIALVTAELRRLQAAEGSVPPGRAPSTENTSAGRAAHLEEQLNILIQQRLQHLETIQCQQIQLQNRLLGSALDVVAARANTDSQSTIHTGSGMTQTDSQPVQIPGSRSVRLSATDQPSARSPVSVSKDVHREKQAGGHKSPLDTPAPRKVIPKPTHWTSSRSTIEPQRSSLKNQGNGRLQDQSPNNRRSPERCVVQSVGVKRFTMATADNGQPERSRLPNGLGGPNGFPKSDDGPPELNRQSPNSRRNHGLVAVSGQMSVPPNLLPQTLLNGPPSAASIAQHSLSGRAPPATTSIGPALALSEQGKRPGSVSSTDQERDLKEKQRNAEALAELSESLRNRSEDWANKPKIVRDTLITLSNCTPFDVRFKKDHSLLGRVFAFDAISKPGMDYELKIFIEYPSGSGNVFSSASGVAKQMYQDCMKDFGRGLSSGFKYLEYEKKHGSGDWRLLGDLLPESVRFFKEGLGGEMLPQPYIDASCPLLPSALVNMPRAVASGSALRTGVRKRKASPEPDSAEGEQQRQQWMASQSEALKLTMGSGSFATSHGGPPPLGSVHSSRATPPESAPQNGQSPMAALMSVADTLGNAHSPKDSNSVHSTTSTRHNSSSPVSPASVSGQRRLASRNGEISLTGTPSQSGSHQGMDQVHPQNIPDSPMANNGPLCCTICHERLEDTHFVQCPSVPNHKFCFPCSRESIKAQGATGEVYCPSGEKCPLVGSNVPWAFMQGEIATILAGDVKVKKERDP</sequence>
<keyword evidence="5" id="KW-0805">Transcription regulation</keyword>
<dbReference type="PANTHER" id="PTHR13964:SF26">
    <property type="entry name" value="AT-RICH INTERACTIVE DOMAIN-CONTAINING PROTEIN 4A"/>
    <property type="match status" value="1"/>
</dbReference>
<dbReference type="GO" id="GO:0000976">
    <property type="term" value="F:transcription cis-regulatory region binding"/>
    <property type="evidence" value="ECO:0007669"/>
    <property type="project" value="TreeGrafter"/>
</dbReference>
<dbReference type="Pfam" id="PF11717">
    <property type="entry name" value="Tudor-knot"/>
    <property type="match status" value="1"/>
</dbReference>
<dbReference type="GO" id="GO:0005634">
    <property type="term" value="C:nucleus"/>
    <property type="evidence" value="ECO:0007669"/>
    <property type="project" value="UniProtKB-SubCell"/>
</dbReference>
<dbReference type="FunFam" id="1.10.150.60:FF:000003">
    <property type="entry name" value="AT-rich interactive domain-containing protein 4B"/>
    <property type="match status" value="1"/>
</dbReference>
<evidence type="ECO:0000313" key="12">
    <source>
        <dbReference type="EMBL" id="ROJ78799.1"/>
    </source>
</evidence>
<keyword evidence="3" id="KW-0678">Repressor</keyword>
<feature type="compositionally biased region" description="Polar residues" evidence="10">
    <location>
        <begin position="814"/>
        <end position="824"/>
    </location>
</feature>
<dbReference type="GO" id="GO:0006325">
    <property type="term" value="P:chromatin organization"/>
    <property type="evidence" value="ECO:0007669"/>
    <property type="project" value="UniProtKB-KW"/>
</dbReference>
<dbReference type="Proteomes" id="UP000281406">
    <property type="component" value="Unassembled WGS sequence"/>
</dbReference>
<feature type="region of interest" description="Disordered" evidence="10">
    <location>
        <begin position="385"/>
        <end position="451"/>
    </location>
</feature>
<dbReference type="SUPFAM" id="SSF54160">
    <property type="entry name" value="Chromo domain-like"/>
    <property type="match status" value="1"/>
</dbReference>
<dbReference type="SMART" id="SM00501">
    <property type="entry name" value="BRIGHT"/>
    <property type="match status" value="1"/>
</dbReference>
<dbReference type="EMBL" id="RJVU01059333">
    <property type="protein sequence ID" value="ROJ78799.1"/>
    <property type="molecule type" value="Genomic_DNA"/>
</dbReference>
<feature type="compositionally biased region" description="Acidic residues" evidence="10">
    <location>
        <begin position="512"/>
        <end position="532"/>
    </location>
</feature>
<feature type="compositionally biased region" description="Basic and acidic residues" evidence="10">
    <location>
        <begin position="1791"/>
        <end position="1802"/>
    </location>
</feature>
<evidence type="ECO:0000256" key="8">
    <source>
        <dbReference type="ARBA" id="ARBA00023242"/>
    </source>
</evidence>
<dbReference type="SMART" id="SM01014">
    <property type="entry name" value="ARID"/>
    <property type="match status" value="1"/>
</dbReference>
<feature type="domain" description="ARID" evidence="11">
    <location>
        <begin position="282"/>
        <end position="374"/>
    </location>
</feature>
<feature type="region of interest" description="Disordered" evidence="10">
    <location>
        <begin position="2059"/>
        <end position="2129"/>
    </location>
</feature>
<feature type="compositionally biased region" description="Low complexity" evidence="10">
    <location>
        <begin position="652"/>
        <end position="685"/>
    </location>
</feature>
<evidence type="ECO:0000256" key="1">
    <source>
        <dbReference type="ARBA" id="ARBA00004123"/>
    </source>
</evidence>
<dbReference type="Pfam" id="PF08169">
    <property type="entry name" value="RBB1NT"/>
    <property type="match status" value="1"/>
</dbReference>
<dbReference type="FunFam" id="1.10.10.1580:FF:000001">
    <property type="entry name" value="interferon regulatory factor 2-binding protein 2"/>
    <property type="match status" value="1"/>
</dbReference>
<reference evidence="12 13" key="1">
    <citation type="submission" date="2018-10" db="EMBL/GenBank/DDBJ databases">
        <title>Genome assembly for a Yunnan-Guizhou Plateau 3E fish, Anabarilius grahami (Regan), and its evolutionary and genetic applications.</title>
        <authorList>
            <person name="Jiang W."/>
        </authorList>
    </citation>
    <scope>NUCLEOTIDE SEQUENCE [LARGE SCALE GENOMIC DNA]</scope>
    <source>
        <strain evidence="12">AG-KIZ</strain>
        <tissue evidence="12">Muscle</tissue>
    </source>
</reference>
<keyword evidence="8" id="KW-0539">Nucleus</keyword>
<dbReference type="Gene3D" id="1.10.10.1580">
    <property type="entry name" value="Interferon regulatory factor 2-binding protein"/>
    <property type="match status" value="1"/>
</dbReference>
<feature type="compositionally biased region" description="Basic and acidic residues" evidence="10">
    <location>
        <begin position="913"/>
        <end position="929"/>
    </location>
</feature>
<feature type="compositionally biased region" description="Low complexity" evidence="10">
    <location>
        <begin position="2068"/>
        <end position="2091"/>
    </location>
</feature>
<dbReference type="FunFam" id="2.30.30.140:FF:000012">
    <property type="entry name" value="AT-rich interactive domain-containing protein 4A"/>
    <property type="match status" value="1"/>
</dbReference>
<dbReference type="GO" id="GO:0006357">
    <property type="term" value="P:regulation of transcription by RNA polymerase II"/>
    <property type="evidence" value="ECO:0007669"/>
    <property type="project" value="TreeGrafter"/>
</dbReference>
<dbReference type="InterPro" id="IPR000953">
    <property type="entry name" value="Chromo/chromo_shadow_dom"/>
</dbReference>
<protein>
    <submittedName>
        <fullName evidence="12">Interferon regulatory factor 2-binding protein-like</fullName>
    </submittedName>
</protein>
<dbReference type="SUPFAM" id="SSF57850">
    <property type="entry name" value="RING/U-box"/>
    <property type="match status" value="1"/>
</dbReference>
<evidence type="ECO:0000256" key="9">
    <source>
        <dbReference type="ARBA" id="ARBA00059947"/>
    </source>
</evidence>
<dbReference type="InterPro" id="IPR012603">
    <property type="entry name" value="ARID4A/B_PWWP"/>
</dbReference>
<evidence type="ECO:0000259" key="11">
    <source>
        <dbReference type="PROSITE" id="PS51011"/>
    </source>
</evidence>
<evidence type="ECO:0000256" key="2">
    <source>
        <dbReference type="ARBA" id="ARBA00010802"/>
    </source>
</evidence>
<dbReference type="InterPro" id="IPR047472">
    <property type="entry name" value="Tudor_ARID4A_rpt1"/>
</dbReference>
<feature type="compositionally biased region" description="Low complexity" evidence="10">
    <location>
        <begin position="1082"/>
        <end position="1097"/>
    </location>
</feature>
<proteinExistence type="inferred from homology"/>
<feature type="compositionally biased region" description="Basic and acidic residues" evidence="10">
    <location>
        <begin position="998"/>
        <end position="1017"/>
    </location>
</feature>
<feature type="compositionally biased region" description="Basic and acidic residues" evidence="10">
    <location>
        <begin position="437"/>
        <end position="446"/>
    </location>
</feature>
<feature type="compositionally biased region" description="Polar residues" evidence="10">
    <location>
        <begin position="1585"/>
        <end position="1600"/>
    </location>
</feature>
<evidence type="ECO:0000313" key="13">
    <source>
        <dbReference type="Proteomes" id="UP000281406"/>
    </source>
</evidence>
<feature type="region of interest" description="Disordered" evidence="10">
    <location>
        <begin position="1559"/>
        <end position="1803"/>
    </location>
</feature>
<evidence type="ECO:0000256" key="4">
    <source>
        <dbReference type="ARBA" id="ARBA00022853"/>
    </source>
</evidence>
<keyword evidence="6" id="KW-0238">DNA-binding</keyword>
<feature type="compositionally biased region" description="Basic and acidic residues" evidence="10">
    <location>
        <begin position="1099"/>
        <end position="1112"/>
    </location>
</feature>
<feature type="region of interest" description="Disordered" evidence="10">
    <location>
        <begin position="986"/>
        <end position="1201"/>
    </location>
</feature>
<dbReference type="GO" id="GO:0007224">
    <property type="term" value="P:smoothened signaling pathway"/>
    <property type="evidence" value="ECO:0007669"/>
    <property type="project" value="InterPro"/>
</dbReference>
<feature type="compositionally biased region" description="Polar residues" evidence="10">
    <location>
        <begin position="2030"/>
        <end position="2047"/>
    </location>
</feature>
<feature type="compositionally biased region" description="Basic and acidic residues" evidence="10">
    <location>
        <begin position="1185"/>
        <end position="1196"/>
    </location>
</feature>
<evidence type="ECO:0000256" key="6">
    <source>
        <dbReference type="ARBA" id="ARBA00023125"/>
    </source>
</evidence>
<dbReference type="Pfam" id="PF01388">
    <property type="entry name" value="ARID"/>
    <property type="match status" value="1"/>
</dbReference>
<dbReference type="PROSITE" id="PS51011">
    <property type="entry name" value="ARID"/>
    <property type="match status" value="1"/>
</dbReference>
<dbReference type="InterPro" id="IPR029246">
    <property type="entry name" value="TALPID3"/>
</dbReference>
<name>A0A3N0XVP6_ANAGA</name>
<dbReference type="OrthoDB" id="10068428at2759"/>
<feature type="region of interest" description="Disordered" evidence="10">
    <location>
        <begin position="465"/>
        <end position="558"/>
    </location>
</feature>
<dbReference type="SMART" id="SM00298">
    <property type="entry name" value="CHROMO"/>
    <property type="match status" value="1"/>
</dbReference>
<comment type="function">
    <text evidence="9">Acts as a transcriptional repressor.</text>
</comment>
<dbReference type="CDD" id="cd20459">
    <property type="entry name" value="Tudor_ARID4A_rpt1"/>
    <property type="match status" value="1"/>
</dbReference>
<accession>A0A3N0XVP6</accession>
<comment type="similarity">
    <text evidence="2">Belongs to the IRF2BP family.</text>
</comment>
<dbReference type="InterPro" id="IPR025995">
    <property type="entry name" value="Tudor-knot"/>
</dbReference>
<feature type="region of interest" description="Disordered" evidence="10">
    <location>
        <begin position="1428"/>
        <end position="1447"/>
    </location>
</feature>
<dbReference type="InterPro" id="IPR036431">
    <property type="entry name" value="ARID_dom_sf"/>
</dbReference>
<dbReference type="Gene3D" id="2.30.30.140">
    <property type="match status" value="3"/>
</dbReference>
<feature type="compositionally biased region" description="Basic residues" evidence="10">
    <location>
        <begin position="619"/>
        <end position="628"/>
    </location>
</feature>
<feature type="compositionally biased region" description="Polar residues" evidence="10">
    <location>
        <begin position="1559"/>
        <end position="1577"/>
    </location>
</feature>
<dbReference type="Pfam" id="PF25457">
    <property type="entry name" value="IRF-2BP1_2_M"/>
    <property type="match status" value="1"/>
</dbReference>
<keyword evidence="4" id="KW-0156">Chromatin regulator</keyword>
<feature type="compositionally biased region" description="Basic and acidic residues" evidence="10">
    <location>
        <begin position="629"/>
        <end position="643"/>
    </location>
</feature>
<feature type="compositionally biased region" description="Basic and acidic residues" evidence="10">
    <location>
        <begin position="465"/>
        <end position="483"/>
    </location>
</feature>
<keyword evidence="7" id="KW-0804">Transcription</keyword>
<dbReference type="Gene3D" id="1.10.150.60">
    <property type="entry name" value="ARID DNA-binding domain"/>
    <property type="match status" value="1"/>
</dbReference>
<feature type="compositionally biased region" description="Low complexity" evidence="10">
    <location>
        <begin position="754"/>
        <end position="773"/>
    </location>
</feature>
<feature type="compositionally biased region" description="Basic and acidic residues" evidence="10">
    <location>
        <begin position="490"/>
        <end position="502"/>
    </location>
</feature>
<organism evidence="12 13">
    <name type="scientific">Anabarilius grahami</name>
    <name type="common">Kanglang fish</name>
    <name type="synonym">Barilius grahami</name>
    <dbReference type="NCBI Taxonomy" id="495550"/>
    <lineage>
        <taxon>Eukaryota</taxon>
        <taxon>Metazoa</taxon>
        <taxon>Chordata</taxon>
        <taxon>Craniata</taxon>
        <taxon>Vertebrata</taxon>
        <taxon>Euteleostomi</taxon>
        <taxon>Actinopterygii</taxon>
        <taxon>Neopterygii</taxon>
        <taxon>Teleostei</taxon>
        <taxon>Ostariophysi</taxon>
        <taxon>Cypriniformes</taxon>
        <taxon>Xenocyprididae</taxon>
        <taxon>Xenocypridinae</taxon>
        <taxon>Xenocypridinae incertae sedis</taxon>
        <taxon>Anabarilius</taxon>
    </lineage>
</organism>
<feature type="compositionally biased region" description="Polar residues" evidence="10">
    <location>
        <begin position="1996"/>
        <end position="2006"/>
    </location>
</feature>
<dbReference type="InterPro" id="IPR044882">
    <property type="entry name" value="I2BP1/2_C3HC4-RING_sf"/>
</dbReference>
<gene>
    <name evidence="12" type="ORF">DPX16_15324</name>
</gene>
<evidence type="ECO:0000256" key="5">
    <source>
        <dbReference type="ARBA" id="ARBA00023015"/>
    </source>
</evidence>
<comment type="caution">
    <text evidence="12">The sequence shown here is derived from an EMBL/GenBank/DDBJ whole genome shotgun (WGS) entry which is preliminary data.</text>
</comment>
<dbReference type="InterPro" id="IPR001606">
    <property type="entry name" value="ARID_dom"/>
</dbReference>
<feature type="compositionally biased region" description="Basic and acidic residues" evidence="10">
    <location>
        <begin position="1051"/>
        <end position="1060"/>
    </location>
</feature>
<dbReference type="Pfam" id="PF15324">
    <property type="entry name" value="TALPID3"/>
    <property type="match status" value="1"/>
</dbReference>
<feature type="region of interest" description="Disordered" evidence="10">
    <location>
        <begin position="1972"/>
        <end position="2047"/>
    </location>
</feature>